<dbReference type="Gene3D" id="1.20.1530.10">
    <property type="entry name" value="Na+/H+ antiporter like domain"/>
    <property type="match status" value="1"/>
</dbReference>
<evidence type="ECO:0000256" key="11">
    <source>
        <dbReference type="HAMAP-Rule" id="MF_01844"/>
    </source>
</evidence>
<keyword evidence="9 11" id="KW-0472">Membrane</keyword>
<evidence type="ECO:0000256" key="7">
    <source>
        <dbReference type="ARBA" id="ARBA00023053"/>
    </source>
</evidence>
<keyword evidence="2 11" id="KW-0813">Transport</keyword>
<keyword evidence="10 11" id="KW-0739">Sodium transport</keyword>
<dbReference type="GO" id="GO:0005886">
    <property type="term" value="C:plasma membrane"/>
    <property type="evidence" value="ECO:0007669"/>
    <property type="project" value="UniProtKB-SubCell"/>
</dbReference>
<evidence type="ECO:0000256" key="6">
    <source>
        <dbReference type="ARBA" id="ARBA00022989"/>
    </source>
</evidence>
<reference evidence="12 13" key="1">
    <citation type="submission" date="2020-08" db="EMBL/GenBank/DDBJ databases">
        <title>Sequencing the genomes of 1000 actinobacteria strains.</title>
        <authorList>
            <person name="Klenk H.-P."/>
        </authorList>
    </citation>
    <scope>NUCLEOTIDE SEQUENCE [LARGE SCALE GENOMIC DNA]</scope>
    <source>
        <strain evidence="12 13">DSM 45272</strain>
    </source>
</reference>
<proteinExistence type="inferred from homology"/>
<name>A0A841B4L8_9PSEU</name>
<dbReference type="GO" id="GO:0006885">
    <property type="term" value="P:regulation of pH"/>
    <property type="evidence" value="ECO:0007669"/>
    <property type="project" value="UniProtKB-UniRule"/>
</dbReference>
<dbReference type="AlphaFoldDB" id="A0A841B4L8"/>
<dbReference type="Pfam" id="PF06965">
    <property type="entry name" value="Na_H_antiport_1"/>
    <property type="match status" value="1"/>
</dbReference>
<keyword evidence="5 11" id="KW-0812">Transmembrane</keyword>
<feature type="transmembrane region" description="Helical" evidence="11">
    <location>
        <begin position="189"/>
        <end position="207"/>
    </location>
</feature>
<comment type="catalytic activity">
    <reaction evidence="11">
        <text>Na(+)(in) + 2 H(+)(out) = Na(+)(out) + 2 H(+)(in)</text>
        <dbReference type="Rhea" id="RHEA:29251"/>
        <dbReference type="ChEBI" id="CHEBI:15378"/>
        <dbReference type="ChEBI" id="CHEBI:29101"/>
    </reaction>
</comment>
<protein>
    <recommendedName>
        <fullName evidence="11">Na(+)/H(+) antiporter NhaA</fullName>
    </recommendedName>
    <alternativeName>
        <fullName evidence="11">Sodium/proton antiporter NhaA</fullName>
    </alternativeName>
</protein>
<keyword evidence="13" id="KW-1185">Reference proteome</keyword>
<dbReference type="GO" id="GO:0015385">
    <property type="term" value="F:sodium:proton antiporter activity"/>
    <property type="evidence" value="ECO:0007669"/>
    <property type="project" value="UniProtKB-UniRule"/>
</dbReference>
<comment type="caution">
    <text evidence="12">The sequence shown here is derived from an EMBL/GenBank/DDBJ whole genome shotgun (WGS) entry which is preliminary data.</text>
</comment>
<dbReference type="EMBL" id="JACHMX010000001">
    <property type="protein sequence ID" value="MBB5853532.1"/>
    <property type="molecule type" value="Genomic_DNA"/>
</dbReference>
<sequence length="399" mass="41706">MSGPNRPAKAVVADFARYLRTETTGGLILLGATAIALLWANSPIDDLYRAIRDFRLGPEFLHLNLTIGDWAKDGLLALFFFVAGLELKRELVVGELSRFKQAILPVVAAIGGMIVPALVALAVGWGAPGIERAWAIPVATDIAFALGVLALTASNLPSSARVFLLSLAVVDDLGAILVIAILFTAKFDLVAAGVAVVALALYAYLQHRRVRSAWIYVPLALITWVAVHSAGIHATIAGVALGLLTRVRADSGEEHAPAVRLEHRLQPWSAAVAVPLFALFAAGIKVDGESLGAVFTTALPLAVLAGLIGGKLIGIFGASLLAVKFKLAEKPRGMGWRDIGALSMLGGVGFTVSLLIADLALDGEAVELAKAAVLIASAIASLSAAAMLLHRSRVHARED</sequence>
<dbReference type="PANTHER" id="PTHR30341:SF0">
    <property type="entry name" value="NA(+)_H(+) ANTIPORTER NHAA"/>
    <property type="match status" value="1"/>
</dbReference>
<dbReference type="InterPro" id="IPR023171">
    <property type="entry name" value="Na/H_antiporter_dom_sf"/>
</dbReference>
<evidence type="ECO:0000313" key="13">
    <source>
        <dbReference type="Proteomes" id="UP000580861"/>
    </source>
</evidence>
<feature type="transmembrane region" description="Helical" evidence="11">
    <location>
        <begin position="368"/>
        <end position="389"/>
    </location>
</feature>
<feature type="transmembrane region" description="Helical" evidence="11">
    <location>
        <begin position="134"/>
        <end position="156"/>
    </location>
</feature>
<dbReference type="InterPro" id="IPR004670">
    <property type="entry name" value="NhaA"/>
</dbReference>
<feature type="transmembrane region" description="Helical" evidence="11">
    <location>
        <begin position="23"/>
        <end position="40"/>
    </location>
</feature>
<comment type="similarity">
    <text evidence="11">Belongs to the NhaA Na(+)/H(+) (TC 2.A.33) antiporter family.</text>
</comment>
<keyword evidence="4 11" id="KW-1003">Cell membrane</keyword>
<evidence type="ECO:0000256" key="5">
    <source>
        <dbReference type="ARBA" id="ARBA00022692"/>
    </source>
</evidence>
<evidence type="ECO:0000313" key="12">
    <source>
        <dbReference type="EMBL" id="MBB5853532.1"/>
    </source>
</evidence>
<dbReference type="RefSeq" id="WP_184896838.1">
    <property type="nucleotide sequence ID" value="NZ_JACHMX010000001.1"/>
</dbReference>
<organism evidence="12 13">
    <name type="scientific">Amycolatopsis umgeniensis</name>
    <dbReference type="NCBI Taxonomy" id="336628"/>
    <lineage>
        <taxon>Bacteria</taxon>
        <taxon>Bacillati</taxon>
        <taxon>Actinomycetota</taxon>
        <taxon>Actinomycetes</taxon>
        <taxon>Pseudonocardiales</taxon>
        <taxon>Pseudonocardiaceae</taxon>
        <taxon>Amycolatopsis</taxon>
    </lineage>
</organism>
<feature type="transmembrane region" description="Helical" evidence="11">
    <location>
        <begin position="102"/>
        <end position="127"/>
    </location>
</feature>
<evidence type="ECO:0000256" key="1">
    <source>
        <dbReference type="ARBA" id="ARBA00004429"/>
    </source>
</evidence>
<keyword evidence="7 11" id="KW-0915">Sodium</keyword>
<evidence type="ECO:0000256" key="9">
    <source>
        <dbReference type="ARBA" id="ARBA00023136"/>
    </source>
</evidence>
<accession>A0A841B4L8</accession>
<dbReference type="Proteomes" id="UP000580861">
    <property type="component" value="Unassembled WGS sequence"/>
</dbReference>
<feature type="transmembrane region" description="Helical" evidence="11">
    <location>
        <begin position="162"/>
        <end position="182"/>
    </location>
</feature>
<evidence type="ECO:0000256" key="8">
    <source>
        <dbReference type="ARBA" id="ARBA00023065"/>
    </source>
</evidence>
<evidence type="ECO:0000256" key="4">
    <source>
        <dbReference type="ARBA" id="ARBA00022475"/>
    </source>
</evidence>
<dbReference type="PANTHER" id="PTHR30341">
    <property type="entry name" value="SODIUM ION/PROTON ANTIPORTER NHAA-RELATED"/>
    <property type="match status" value="1"/>
</dbReference>
<keyword evidence="3 11" id="KW-0050">Antiport</keyword>
<evidence type="ECO:0000256" key="10">
    <source>
        <dbReference type="ARBA" id="ARBA00023201"/>
    </source>
</evidence>
<keyword evidence="8 11" id="KW-0406">Ion transport</keyword>
<dbReference type="HAMAP" id="MF_01844">
    <property type="entry name" value="NhaA"/>
    <property type="match status" value="1"/>
</dbReference>
<evidence type="ECO:0000256" key="3">
    <source>
        <dbReference type="ARBA" id="ARBA00022449"/>
    </source>
</evidence>
<gene>
    <name evidence="11" type="primary">nhaA</name>
    <name evidence="12" type="ORF">HDA45_003619</name>
</gene>
<evidence type="ECO:0000256" key="2">
    <source>
        <dbReference type="ARBA" id="ARBA00022448"/>
    </source>
</evidence>
<feature type="transmembrane region" description="Helical" evidence="11">
    <location>
        <begin position="335"/>
        <end position="356"/>
    </location>
</feature>
<feature type="transmembrane region" description="Helical" evidence="11">
    <location>
        <begin position="298"/>
        <end position="323"/>
    </location>
</feature>
<feature type="transmembrane region" description="Helical" evidence="11">
    <location>
        <begin position="61"/>
        <end position="82"/>
    </location>
</feature>
<keyword evidence="6 11" id="KW-1133">Transmembrane helix</keyword>
<feature type="transmembrane region" description="Helical" evidence="11">
    <location>
        <begin position="213"/>
        <end position="244"/>
    </location>
</feature>
<comment type="function">
    <text evidence="11">Na(+)/H(+) antiporter that extrudes sodium in exchange for external protons.</text>
</comment>
<comment type="subcellular location">
    <subcellularLocation>
        <location evidence="1">Cell inner membrane</location>
        <topology evidence="1">Multi-pass membrane protein</topology>
    </subcellularLocation>
    <subcellularLocation>
        <location evidence="11">Cell membrane</location>
        <topology evidence="11">Multi-pass membrane protein</topology>
    </subcellularLocation>
</comment>
<dbReference type="NCBIfam" id="TIGR00773">
    <property type="entry name" value="NhaA"/>
    <property type="match status" value="1"/>
</dbReference>